<dbReference type="EMBL" id="CP045809">
    <property type="protein sequence ID" value="QHN34299.1"/>
    <property type="molecule type" value="Genomic_DNA"/>
</dbReference>
<dbReference type="RefSeq" id="WP_260840310.1">
    <property type="nucleotide sequence ID" value="NZ_CP045809.1"/>
</dbReference>
<dbReference type="InterPro" id="IPR024516">
    <property type="entry name" value="Mce_C"/>
</dbReference>
<dbReference type="InterPro" id="IPR052336">
    <property type="entry name" value="MlaD_Phospholipid_Transporter"/>
</dbReference>
<dbReference type="Proteomes" id="UP001059836">
    <property type="component" value="Chromosome"/>
</dbReference>
<dbReference type="Pfam" id="PF02470">
    <property type="entry name" value="MlaD"/>
    <property type="match status" value="1"/>
</dbReference>
<evidence type="ECO:0000259" key="3">
    <source>
        <dbReference type="Pfam" id="PF11887"/>
    </source>
</evidence>
<dbReference type="PANTHER" id="PTHR33371:SF19">
    <property type="entry name" value="MCE-FAMILY PROTEIN MCE4A"/>
    <property type="match status" value="1"/>
</dbReference>
<dbReference type="PANTHER" id="PTHR33371">
    <property type="entry name" value="INTERMEMBRANE PHOSPHOLIPID TRANSPORT SYSTEM BINDING PROTEIN MLAD-RELATED"/>
    <property type="match status" value="1"/>
</dbReference>
<reference evidence="4" key="1">
    <citation type="journal article" date="2021" name="Nat. Microbiol.">
        <title>Cocultivation of an ultrasmall environmental parasitic bacterium with lytic ability against bacteria associated with wastewater foams.</title>
        <authorList>
            <person name="Batinovic S."/>
            <person name="Rose J.J.A."/>
            <person name="Ratcliffe J."/>
            <person name="Seviour R.J."/>
            <person name="Petrovski S."/>
        </authorList>
    </citation>
    <scope>NUCLEOTIDE SEQUENCE</scope>
    <source>
        <strain evidence="4">CON9</strain>
    </source>
</reference>
<name>A0ABX6IEM3_9ACTN</name>
<evidence type="ECO:0000259" key="2">
    <source>
        <dbReference type="Pfam" id="PF02470"/>
    </source>
</evidence>
<keyword evidence="1" id="KW-0472">Membrane</keyword>
<protein>
    <submittedName>
        <fullName evidence="4">MCE family protein</fullName>
    </submittedName>
</protein>
<keyword evidence="1" id="KW-0812">Transmembrane</keyword>
<dbReference type="Pfam" id="PF11887">
    <property type="entry name" value="Mce4_CUP1"/>
    <property type="match status" value="1"/>
</dbReference>
<keyword evidence="1" id="KW-1133">Transmembrane helix</keyword>
<feature type="domain" description="Mammalian cell entry C-terminal" evidence="3">
    <location>
        <begin position="134"/>
        <end position="351"/>
    </location>
</feature>
<feature type="transmembrane region" description="Helical" evidence="1">
    <location>
        <begin position="17"/>
        <end position="37"/>
    </location>
</feature>
<evidence type="ECO:0000313" key="5">
    <source>
        <dbReference type="Proteomes" id="UP001059836"/>
    </source>
</evidence>
<organism evidence="4 5">
    <name type="scientific">Gordonia pseudamarae</name>
    <dbReference type="NCBI Taxonomy" id="2831662"/>
    <lineage>
        <taxon>Bacteria</taxon>
        <taxon>Bacillati</taxon>
        <taxon>Actinomycetota</taxon>
        <taxon>Actinomycetes</taxon>
        <taxon>Mycobacteriales</taxon>
        <taxon>Gordoniaceae</taxon>
        <taxon>Gordonia</taxon>
    </lineage>
</organism>
<evidence type="ECO:0000256" key="1">
    <source>
        <dbReference type="SAM" id="Phobius"/>
    </source>
</evidence>
<gene>
    <name evidence="4" type="ORF">GII31_04665</name>
</gene>
<dbReference type="InterPro" id="IPR003399">
    <property type="entry name" value="Mce/MlaD"/>
</dbReference>
<evidence type="ECO:0000313" key="4">
    <source>
        <dbReference type="EMBL" id="QHN34299.1"/>
    </source>
</evidence>
<sequence>MTGVYEQGPRGISTRRLAVSAFVAVAVVVAIVAATVLKAGGSLTDSVSVTAELSDVGDGLPKSSDVKYHGVIVGAVRGVTPGLPGDRTVVEIALEPSRAQSIPKSVTARVVPSNLFAVSSVQLLDDTAGTAPARTLRAGDVITENRDNDTVQFQTALSKIRDIVSASAREPGDTTVGLLAAVTAATDRRGTDIVAAGAQLRRITTEINAVMTPGGPSLLDGLTESVTALGKSAPELLDALHSSVVPMRTVAAQSRQLQTLLSAGITTTGRIDVAMGNNAATIKKITSEAAPIADVVARGGHSFTGTVVAIAEISDKWFTEFWPEGQQNARGKFRLQVTPHRLYTRADCPRYGTMEGESCTTAPTVVTAPKYTGKKAGVRGTPGYTTGASEVTGHMNDVTKGYRPVANMGGNVGSVGSEAEQQQLGRLVGGNPVTSTLLLGPVTRGADISVTPVADTSASEGRTPR</sequence>
<proteinExistence type="predicted"/>
<accession>A0ABX6IEM3</accession>
<keyword evidence="5" id="KW-1185">Reference proteome</keyword>
<feature type="domain" description="Mce/MlaD" evidence="2">
    <location>
        <begin position="46"/>
        <end position="123"/>
    </location>
</feature>